<sequence>MQGFWQANCTKESLVAEVSKTVANGFACKATKLYAADRTKQESESPKSILGLSGPSEVPLFNMAMNSTAVNLISRDTITSAAKSNEATIKANITQGPLDKQIPIIELSDDDEEEIEKPSTIKPSIIKPVPAEELQSSMWHYQDPQGQVQGPFPIISLKCWSDARYFSPDFKVWKAGQSQDQSNAVLCSTVHTKAKVVQVGDCGGCQEKISIW</sequence>
<proteinExistence type="predicted"/>
<evidence type="ECO:0000259" key="1">
    <source>
        <dbReference type="PROSITE" id="PS50829"/>
    </source>
</evidence>
<evidence type="ECO:0000313" key="2">
    <source>
        <dbReference type="EMBL" id="GAU28483.1"/>
    </source>
</evidence>
<name>A0A2Z6MEN7_TRISU</name>
<keyword evidence="3" id="KW-1185">Reference proteome</keyword>
<dbReference type="PROSITE" id="PS50829">
    <property type="entry name" value="GYF"/>
    <property type="match status" value="1"/>
</dbReference>
<dbReference type="PANTHER" id="PTHR46851">
    <property type="entry name" value="OS01G0884500 PROTEIN"/>
    <property type="match status" value="1"/>
</dbReference>
<dbReference type="OrthoDB" id="6415790at2759"/>
<dbReference type="Proteomes" id="UP000242715">
    <property type="component" value="Unassembled WGS sequence"/>
</dbReference>
<organism evidence="2 3">
    <name type="scientific">Trifolium subterraneum</name>
    <name type="common">Subterranean clover</name>
    <dbReference type="NCBI Taxonomy" id="3900"/>
    <lineage>
        <taxon>Eukaryota</taxon>
        <taxon>Viridiplantae</taxon>
        <taxon>Streptophyta</taxon>
        <taxon>Embryophyta</taxon>
        <taxon>Tracheophyta</taxon>
        <taxon>Spermatophyta</taxon>
        <taxon>Magnoliopsida</taxon>
        <taxon>eudicotyledons</taxon>
        <taxon>Gunneridae</taxon>
        <taxon>Pentapetalae</taxon>
        <taxon>rosids</taxon>
        <taxon>fabids</taxon>
        <taxon>Fabales</taxon>
        <taxon>Fabaceae</taxon>
        <taxon>Papilionoideae</taxon>
        <taxon>50 kb inversion clade</taxon>
        <taxon>NPAAA clade</taxon>
        <taxon>Hologalegina</taxon>
        <taxon>IRL clade</taxon>
        <taxon>Trifolieae</taxon>
        <taxon>Trifolium</taxon>
    </lineage>
</organism>
<evidence type="ECO:0000313" key="3">
    <source>
        <dbReference type="Proteomes" id="UP000242715"/>
    </source>
</evidence>
<accession>A0A2Z6MEN7</accession>
<dbReference type="Pfam" id="PF02213">
    <property type="entry name" value="GYF"/>
    <property type="match status" value="1"/>
</dbReference>
<protein>
    <recommendedName>
        <fullName evidence="1">GYF domain-containing protein</fullName>
    </recommendedName>
</protein>
<dbReference type="PANTHER" id="PTHR46851:SF16">
    <property type="entry name" value="GYF DOMAIN PROTEIN"/>
    <property type="match status" value="1"/>
</dbReference>
<dbReference type="SUPFAM" id="SSF55277">
    <property type="entry name" value="GYF domain"/>
    <property type="match status" value="1"/>
</dbReference>
<reference evidence="3" key="1">
    <citation type="journal article" date="2017" name="Front. Plant Sci.">
        <title>Climate Clever Clovers: New Paradigm to Reduce the Environmental Footprint of Ruminants by Breeding Low Methanogenic Forages Utilizing Haplotype Variation.</title>
        <authorList>
            <person name="Kaur P."/>
            <person name="Appels R."/>
            <person name="Bayer P.E."/>
            <person name="Keeble-Gagnere G."/>
            <person name="Wang J."/>
            <person name="Hirakawa H."/>
            <person name="Shirasawa K."/>
            <person name="Vercoe P."/>
            <person name="Stefanova K."/>
            <person name="Durmic Z."/>
            <person name="Nichols P."/>
            <person name="Revell C."/>
            <person name="Isobe S.N."/>
            <person name="Edwards D."/>
            <person name="Erskine W."/>
        </authorList>
    </citation>
    <scope>NUCLEOTIDE SEQUENCE [LARGE SCALE GENOMIC DNA]</scope>
    <source>
        <strain evidence="3">cv. Daliak</strain>
    </source>
</reference>
<dbReference type="AlphaFoldDB" id="A0A2Z6MEN7"/>
<dbReference type="Gene3D" id="3.30.1490.40">
    <property type="match status" value="1"/>
</dbReference>
<dbReference type="InterPro" id="IPR045894">
    <property type="entry name" value="At5g08430-like"/>
</dbReference>
<feature type="domain" description="GYF" evidence="1">
    <location>
        <begin position="136"/>
        <end position="190"/>
    </location>
</feature>
<feature type="non-terminal residue" evidence="2">
    <location>
        <position position="212"/>
    </location>
</feature>
<dbReference type="InterPro" id="IPR035445">
    <property type="entry name" value="GYF-like_dom_sf"/>
</dbReference>
<dbReference type="SMART" id="SM00444">
    <property type="entry name" value="GYF"/>
    <property type="match status" value="1"/>
</dbReference>
<dbReference type="EMBL" id="DF973373">
    <property type="protein sequence ID" value="GAU28483.1"/>
    <property type="molecule type" value="Genomic_DNA"/>
</dbReference>
<dbReference type="InterPro" id="IPR003169">
    <property type="entry name" value="GYF"/>
</dbReference>
<gene>
    <name evidence="2" type="ORF">TSUD_294860</name>
</gene>